<evidence type="ECO:0000259" key="7">
    <source>
        <dbReference type="Pfam" id="PF02687"/>
    </source>
</evidence>
<keyword evidence="10" id="KW-1185">Reference proteome</keyword>
<organism evidence="9 10">
    <name type="scientific">Woeseia oceani</name>
    <dbReference type="NCBI Taxonomy" id="1548547"/>
    <lineage>
        <taxon>Bacteria</taxon>
        <taxon>Pseudomonadati</taxon>
        <taxon>Pseudomonadota</taxon>
        <taxon>Gammaproteobacteria</taxon>
        <taxon>Woeseiales</taxon>
        <taxon>Woeseiaceae</taxon>
        <taxon>Woeseia</taxon>
    </lineage>
</organism>
<feature type="transmembrane region" description="Helical" evidence="6">
    <location>
        <begin position="21"/>
        <end position="44"/>
    </location>
</feature>
<dbReference type="InterPro" id="IPR025857">
    <property type="entry name" value="MacB_PCD"/>
</dbReference>
<name>A0A193LFM6_9GAMM</name>
<keyword evidence="4 6" id="KW-1133">Transmembrane helix</keyword>
<dbReference type="PANTHER" id="PTHR30572:SF18">
    <property type="entry name" value="ABC-TYPE MACROLIDE FAMILY EXPORT SYSTEM PERMEASE COMPONENT 2"/>
    <property type="match status" value="1"/>
</dbReference>
<evidence type="ECO:0000256" key="1">
    <source>
        <dbReference type="ARBA" id="ARBA00004651"/>
    </source>
</evidence>
<keyword evidence="5 6" id="KW-0472">Membrane</keyword>
<feature type="domain" description="MacB-like periplasmic core" evidence="8">
    <location>
        <begin position="20"/>
        <end position="222"/>
    </location>
</feature>
<evidence type="ECO:0000256" key="4">
    <source>
        <dbReference type="ARBA" id="ARBA00022989"/>
    </source>
</evidence>
<dbReference type="Proteomes" id="UP000092695">
    <property type="component" value="Chromosome"/>
</dbReference>
<feature type="transmembrane region" description="Helical" evidence="6">
    <location>
        <begin position="355"/>
        <end position="379"/>
    </location>
</feature>
<evidence type="ECO:0000313" key="9">
    <source>
        <dbReference type="EMBL" id="ANO51268.1"/>
    </source>
</evidence>
<gene>
    <name evidence="9" type="ORF">BA177_08690</name>
</gene>
<dbReference type="PROSITE" id="PS51257">
    <property type="entry name" value="PROKAR_LIPOPROTEIN"/>
    <property type="match status" value="1"/>
</dbReference>
<dbReference type="Pfam" id="PF12704">
    <property type="entry name" value="MacB_PCD"/>
    <property type="match status" value="1"/>
</dbReference>
<evidence type="ECO:0000256" key="3">
    <source>
        <dbReference type="ARBA" id="ARBA00022692"/>
    </source>
</evidence>
<evidence type="ECO:0000256" key="5">
    <source>
        <dbReference type="ARBA" id="ARBA00023136"/>
    </source>
</evidence>
<evidence type="ECO:0000256" key="2">
    <source>
        <dbReference type="ARBA" id="ARBA00022475"/>
    </source>
</evidence>
<evidence type="ECO:0000313" key="10">
    <source>
        <dbReference type="Proteomes" id="UP000092695"/>
    </source>
</evidence>
<keyword evidence="3 6" id="KW-0812">Transmembrane</keyword>
<comment type="subcellular location">
    <subcellularLocation>
        <location evidence="1">Cell membrane</location>
        <topology evidence="1">Multi-pass membrane protein</topology>
    </subcellularLocation>
</comment>
<feature type="transmembrane region" description="Helical" evidence="6">
    <location>
        <begin position="399"/>
        <end position="422"/>
    </location>
</feature>
<dbReference type="PANTHER" id="PTHR30572">
    <property type="entry name" value="MEMBRANE COMPONENT OF TRANSPORTER-RELATED"/>
    <property type="match status" value="1"/>
</dbReference>
<dbReference type="Pfam" id="PF02687">
    <property type="entry name" value="FtsX"/>
    <property type="match status" value="1"/>
</dbReference>
<evidence type="ECO:0000259" key="8">
    <source>
        <dbReference type="Pfam" id="PF12704"/>
    </source>
</evidence>
<dbReference type="OrthoDB" id="8735006at2"/>
<dbReference type="GO" id="GO:0022857">
    <property type="term" value="F:transmembrane transporter activity"/>
    <property type="evidence" value="ECO:0007669"/>
    <property type="project" value="TreeGrafter"/>
</dbReference>
<feature type="transmembrane region" description="Helical" evidence="6">
    <location>
        <begin position="310"/>
        <end position="335"/>
    </location>
</feature>
<sequence>MFAYYLKLGVLSIRKNPILSGLMVAAIAVGIGACMSMVTIYYIMSGNPIPQKSSQLFYVQLDSWGPDEPANEPNEPPDQVTYLDATALLAAAKARRQVISYSSSRIVEPTDDDALPFSIPSRSTSREFFAMFDVPFLYGSGWDQGADDGREFVVVLSRELNEKLFGGEDSTGRQVRLNGELYRVTGVIDDWSPVPKFYDVTVGAFNDAESLFLPFSTSVANEMYNNGNTNCWKPIPDGGWPAFLNSECAWMQMWVELHGSEEYAEYTDFLNAYVESQKAVGRFPRPLNNRLRSVTEHLQYQEVVDESVRILLVLAVLFLLVCLLNTIGLLLAKVLRRSGDIGLRRALGASRRTVFTQYIVEASLIGVSGGVLGVGLTWLGLQGIRNLYSGLDFIGKLVVMDWVMVLAAVTLAVLSSLAAAFYPTWKACAIQPASQLKTL</sequence>
<evidence type="ECO:0000256" key="6">
    <source>
        <dbReference type="SAM" id="Phobius"/>
    </source>
</evidence>
<dbReference type="InterPro" id="IPR050250">
    <property type="entry name" value="Macrolide_Exporter_MacB"/>
</dbReference>
<dbReference type="EMBL" id="CP016268">
    <property type="protein sequence ID" value="ANO51268.1"/>
    <property type="molecule type" value="Genomic_DNA"/>
</dbReference>
<dbReference type="InterPro" id="IPR003838">
    <property type="entry name" value="ABC3_permease_C"/>
</dbReference>
<feature type="domain" description="ABC3 transporter permease C-terminal" evidence="7">
    <location>
        <begin position="313"/>
        <end position="432"/>
    </location>
</feature>
<accession>A0A193LFM6</accession>
<dbReference type="RefSeq" id="WP_068615455.1">
    <property type="nucleotide sequence ID" value="NZ_CP016268.1"/>
</dbReference>
<reference evidence="9 10" key="1">
    <citation type="submission" date="2016-06" db="EMBL/GenBank/DDBJ databases">
        <title>Complete genome sequence of a deep-branching marine Gamma Proteobacterium Woeseia oceani type strain XK5.</title>
        <authorList>
            <person name="Mu D."/>
            <person name="Du Z."/>
        </authorList>
    </citation>
    <scope>NUCLEOTIDE SEQUENCE [LARGE SCALE GENOMIC DNA]</scope>
    <source>
        <strain evidence="9 10">XK5</strain>
    </source>
</reference>
<dbReference type="AlphaFoldDB" id="A0A193LFM6"/>
<protein>
    <submittedName>
        <fullName evidence="9">ABC transporter substrate-binding protein</fullName>
    </submittedName>
</protein>
<dbReference type="KEGG" id="woc:BA177_08690"/>
<keyword evidence="2" id="KW-1003">Cell membrane</keyword>
<proteinExistence type="predicted"/>
<dbReference type="STRING" id="1548547.BA177_08690"/>
<dbReference type="GO" id="GO:0005886">
    <property type="term" value="C:plasma membrane"/>
    <property type="evidence" value="ECO:0007669"/>
    <property type="project" value="UniProtKB-SubCell"/>
</dbReference>